<comment type="similarity">
    <text evidence="3">Belongs to the HARBI1 family.</text>
</comment>
<evidence type="ECO:0000259" key="8">
    <source>
        <dbReference type="Pfam" id="PF13359"/>
    </source>
</evidence>
<dbReference type="AlphaFoldDB" id="K7EYH1"/>
<dbReference type="InterPro" id="IPR027806">
    <property type="entry name" value="HARBI1_dom"/>
</dbReference>
<keyword evidence="5" id="KW-0479">Metal-binding</keyword>
<dbReference type="Pfam" id="PF13359">
    <property type="entry name" value="DDE_Tnp_4"/>
    <property type="match status" value="1"/>
</dbReference>
<reference evidence="10" key="1">
    <citation type="submission" date="2011-10" db="EMBL/GenBank/DDBJ databases">
        <authorList>
            <consortium name="Soft-shell Turtle Genome Consortium"/>
        </authorList>
    </citation>
    <scope>NUCLEOTIDE SEQUENCE [LARGE SCALE GENOMIC DNA]</scope>
    <source>
        <strain evidence="10">Daiwa-1</strain>
    </source>
</reference>
<dbReference type="PANTHER" id="PTHR22930:SF206">
    <property type="entry name" value="NUCLEASE HARBI1"/>
    <property type="match status" value="1"/>
</dbReference>
<evidence type="ECO:0000256" key="6">
    <source>
        <dbReference type="ARBA" id="ARBA00022801"/>
    </source>
</evidence>
<dbReference type="GeneTree" id="ENSGT00940000163810"/>
<feature type="domain" description="DDE Tnp4" evidence="8">
    <location>
        <begin position="2"/>
        <end position="136"/>
    </location>
</feature>
<dbReference type="PANTHER" id="PTHR22930">
    <property type="match status" value="1"/>
</dbReference>
<evidence type="ECO:0000256" key="2">
    <source>
        <dbReference type="ARBA" id="ARBA00004123"/>
    </source>
</evidence>
<dbReference type="EMBL" id="AGCU01160836">
    <property type="status" value="NOT_ANNOTATED_CDS"/>
    <property type="molecule type" value="Genomic_DNA"/>
</dbReference>
<evidence type="ECO:0000313" key="9">
    <source>
        <dbReference type="Ensembl" id="ENSPSIP00000000831.1"/>
    </source>
</evidence>
<reference evidence="10" key="2">
    <citation type="journal article" date="2013" name="Nat. Genet.">
        <title>The draft genomes of soft-shell turtle and green sea turtle yield insights into the development and evolution of the turtle-specific body plan.</title>
        <authorList>
            <person name="Wang Z."/>
            <person name="Pascual-Anaya J."/>
            <person name="Zadissa A."/>
            <person name="Li W."/>
            <person name="Niimura Y."/>
            <person name="Huang Z."/>
            <person name="Li C."/>
            <person name="White S."/>
            <person name="Xiong Z."/>
            <person name="Fang D."/>
            <person name="Wang B."/>
            <person name="Ming Y."/>
            <person name="Chen Y."/>
            <person name="Zheng Y."/>
            <person name="Kuraku S."/>
            <person name="Pignatelli M."/>
            <person name="Herrero J."/>
            <person name="Beal K."/>
            <person name="Nozawa M."/>
            <person name="Li Q."/>
            <person name="Wang J."/>
            <person name="Zhang H."/>
            <person name="Yu L."/>
            <person name="Shigenobu S."/>
            <person name="Wang J."/>
            <person name="Liu J."/>
            <person name="Flicek P."/>
            <person name="Searle S."/>
            <person name="Wang J."/>
            <person name="Kuratani S."/>
            <person name="Yin Y."/>
            <person name="Aken B."/>
            <person name="Zhang G."/>
            <person name="Irie N."/>
        </authorList>
    </citation>
    <scope>NUCLEOTIDE SEQUENCE [LARGE SCALE GENOMIC DNA]</scope>
    <source>
        <strain evidence="10">Daiwa-1</strain>
    </source>
</reference>
<evidence type="ECO:0000256" key="1">
    <source>
        <dbReference type="ARBA" id="ARBA00001968"/>
    </source>
</evidence>
<evidence type="ECO:0000256" key="7">
    <source>
        <dbReference type="ARBA" id="ARBA00023242"/>
    </source>
</evidence>
<dbReference type="Proteomes" id="UP000007267">
    <property type="component" value="Unassembled WGS sequence"/>
</dbReference>
<evidence type="ECO:0000256" key="5">
    <source>
        <dbReference type="ARBA" id="ARBA00022723"/>
    </source>
</evidence>
<evidence type="ECO:0000256" key="3">
    <source>
        <dbReference type="ARBA" id="ARBA00006958"/>
    </source>
</evidence>
<dbReference type="GO" id="GO:0005634">
    <property type="term" value="C:nucleus"/>
    <property type="evidence" value="ECO:0007669"/>
    <property type="project" value="UniProtKB-SubCell"/>
</dbReference>
<dbReference type="OMA" id="GECNIPE"/>
<dbReference type="GO" id="GO:0046872">
    <property type="term" value="F:metal ion binding"/>
    <property type="evidence" value="ECO:0007669"/>
    <property type="project" value="UniProtKB-KW"/>
</dbReference>
<keyword evidence="7" id="KW-0539">Nucleus</keyword>
<sequence length="161" mass="18553">MVLQALVDHCGLFTDICVGWSGRAHDAWIFRNSYLYRRLQAGTFFPQRNFAIGDVEIPIYIVADVAYPLMPWLMKPFTGHLNTSWEQFNVHLTQARLQVECAFGRLKERFRCLLSRLDMGECNIPEVVAACCMLHNLVESKGEALLSGWGIRADVERRRFE</sequence>
<protein>
    <recommendedName>
        <fullName evidence="8">DDE Tnp4 domain-containing protein</fullName>
    </recommendedName>
</protein>
<accession>K7EYH1</accession>
<evidence type="ECO:0000313" key="10">
    <source>
        <dbReference type="Proteomes" id="UP000007267"/>
    </source>
</evidence>
<reference evidence="9" key="3">
    <citation type="submission" date="2025-08" db="UniProtKB">
        <authorList>
            <consortium name="Ensembl"/>
        </authorList>
    </citation>
    <scope>IDENTIFICATION</scope>
</reference>
<keyword evidence="10" id="KW-1185">Reference proteome</keyword>
<name>K7EYH1_PELSI</name>
<dbReference type="GO" id="GO:0004518">
    <property type="term" value="F:nuclease activity"/>
    <property type="evidence" value="ECO:0007669"/>
    <property type="project" value="UniProtKB-KW"/>
</dbReference>
<dbReference type="GO" id="GO:0016787">
    <property type="term" value="F:hydrolase activity"/>
    <property type="evidence" value="ECO:0007669"/>
    <property type="project" value="UniProtKB-KW"/>
</dbReference>
<dbReference type="Ensembl" id="ENSPSIT00000000831.1">
    <property type="protein sequence ID" value="ENSPSIP00000000831.1"/>
    <property type="gene ID" value="ENSPSIG00000000831.1"/>
</dbReference>
<keyword evidence="4" id="KW-0540">Nuclease</keyword>
<organism evidence="9 10">
    <name type="scientific">Pelodiscus sinensis</name>
    <name type="common">Chinese softshell turtle</name>
    <name type="synonym">Trionyx sinensis</name>
    <dbReference type="NCBI Taxonomy" id="13735"/>
    <lineage>
        <taxon>Eukaryota</taxon>
        <taxon>Metazoa</taxon>
        <taxon>Chordata</taxon>
        <taxon>Craniata</taxon>
        <taxon>Vertebrata</taxon>
        <taxon>Euteleostomi</taxon>
        <taxon>Archelosauria</taxon>
        <taxon>Testudinata</taxon>
        <taxon>Testudines</taxon>
        <taxon>Cryptodira</taxon>
        <taxon>Trionychia</taxon>
        <taxon>Trionychidae</taxon>
        <taxon>Pelodiscus</taxon>
    </lineage>
</organism>
<dbReference type="eggNOG" id="KOG4585">
    <property type="taxonomic scope" value="Eukaryota"/>
</dbReference>
<comment type="subcellular location">
    <subcellularLocation>
        <location evidence="2">Nucleus</location>
    </subcellularLocation>
</comment>
<reference evidence="9" key="4">
    <citation type="submission" date="2025-09" db="UniProtKB">
        <authorList>
            <consortium name="Ensembl"/>
        </authorList>
    </citation>
    <scope>IDENTIFICATION</scope>
</reference>
<comment type="cofactor">
    <cofactor evidence="1">
        <name>a divalent metal cation</name>
        <dbReference type="ChEBI" id="CHEBI:60240"/>
    </cofactor>
</comment>
<dbReference type="InterPro" id="IPR045249">
    <property type="entry name" value="HARBI1-like"/>
</dbReference>
<dbReference type="HOGENOM" id="CLU_018552_5_1_1"/>
<keyword evidence="6" id="KW-0378">Hydrolase</keyword>
<proteinExistence type="inferred from homology"/>
<evidence type="ECO:0000256" key="4">
    <source>
        <dbReference type="ARBA" id="ARBA00022722"/>
    </source>
</evidence>